<dbReference type="Proteomes" id="UP000002066">
    <property type="component" value="Chromosome"/>
</dbReference>
<organism evidence="2 3">
    <name type="scientific">Streptomyces pratensis (strain ATCC 33331 / IAF-45CD)</name>
    <dbReference type="NCBI Taxonomy" id="591167"/>
    <lineage>
        <taxon>Bacteria</taxon>
        <taxon>Bacillati</taxon>
        <taxon>Actinomycetota</taxon>
        <taxon>Actinomycetes</taxon>
        <taxon>Kitasatosporales</taxon>
        <taxon>Streptomycetaceae</taxon>
        <taxon>Streptomyces</taxon>
    </lineage>
</organism>
<evidence type="ECO:0000256" key="1">
    <source>
        <dbReference type="SAM" id="MobiDB-lite"/>
    </source>
</evidence>
<protein>
    <submittedName>
        <fullName evidence="2">Uncharacterized protein</fullName>
    </submittedName>
</protein>
<evidence type="ECO:0000313" key="2">
    <source>
        <dbReference type="EMBL" id="ADW03980.1"/>
    </source>
</evidence>
<dbReference type="AlphaFoldDB" id="A0A8D3WK55"/>
<reference evidence="2 3" key="1">
    <citation type="submission" date="2011-01" db="EMBL/GenBank/DDBJ databases">
        <title>Complete sequence of chromosome of Streptomyces flavogriseus ATCC 33331.</title>
        <authorList>
            <consortium name="US DOE Joint Genome Institute"/>
            <person name="Lucas S."/>
            <person name="Copeland A."/>
            <person name="Lapidus A."/>
            <person name="Cheng J.-F."/>
            <person name="Goodwin L."/>
            <person name="Pitluck S."/>
            <person name="Davenport K."/>
            <person name="Detter J.C."/>
            <person name="Han C."/>
            <person name="Tapia R."/>
            <person name="Land M."/>
            <person name="Hauser L."/>
            <person name="Kyrpides N."/>
            <person name="Ivanova N."/>
            <person name="Ovchinnikova G."/>
            <person name="Pagani I."/>
            <person name="Brumm P."/>
            <person name="Mead D."/>
            <person name="Woyke T."/>
        </authorList>
    </citation>
    <scope>NUCLEOTIDE SEQUENCE [LARGE SCALE GENOMIC DNA]</scope>
    <source>
        <strain evidence="3">ATCC 33331 / IAF-45CD</strain>
    </source>
</reference>
<accession>A0A8D3WK55</accession>
<evidence type="ECO:0000313" key="3">
    <source>
        <dbReference type="Proteomes" id="UP000002066"/>
    </source>
</evidence>
<gene>
    <name evidence="2" type="ordered locus">Sfla_2551</name>
</gene>
<feature type="region of interest" description="Disordered" evidence="1">
    <location>
        <begin position="310"/>
        <end position="332"/>
    </location>
</feature>
<sequence length="387" mass="41925">MVGAVLGEARWGGKPRSCAHVPLPAQKMAAFDSSRCRRVFRFGEVRFPSEDAHDLPRRGARPSVRLSGRSPAGPGHSGSCPGRRESPRPLPAGRSPCQVGSLPCWLCGRLNSSSVAVGHAWATVTSPEASDSVCGGQRVRRSWKQTVLKAVPITRSTLRCVEDHDQRYDDAYRDWRTSLTTLLADPARLARWQERRYQFAHRVGTLLTEAHGGSPVVTGPVLYGVLAAGAGLCYVGQTQEAERRLRDLPVGESHHLANTVPPELWERVVVIRWPLLLPEAPASEQLLVEEMGPTVCGLALEHALQVATAPPLNSRRRRTSGDWQPRNLAQSRSRGAIHAQSVPGLAQLALAAWAALSKMEIPAHSTFVDTGAGRAVSATALHRPSDA</sequence>
<proteinExistence type="predicted"/>
<dbReference type="KEGG" id="sfa:Sfla_2551"/>
<feature type="region of interest" description="Disordered" evidence="1">
    <location>
        <begin position="51"/>
        <end position="94"/>
    </location>
</feature>
<dbReference type="EMBL" id="CP002475">
    <property type="protein sequence ID" value="ADW03980.1"/>
    <property type="molecule type" value="Genomic_DNA"/>
</dbReference>
<name>A0A8D3WK55_STRFA</name>